<dbReference type="Proteomes" id="UP000184267">
    <property type="component" value="Unassembled WGS sequence"/>
</dbReference>
<dbReference type="EMBL" id="MNAD01001118">
    <property type="protein sequence ID" value="OJT07820.1"/>
    <property type="molecule type" value="Genomic_DNA"/>
</dbReference>
<dbReference type="OMA" id="CRILACG"/>
<organism evidence="2 3">
    <name type="scientific">Trametes pubescens</name>
    <name type="common">White-rot fungus</name>
    <dbReference type="NCBI Taxonomy" id="154538"/>
    <lineage>
        <taxon>Eukaryota</taxon>
        <taxon>Fungi</taxon>
        <taxon>Dikarya</taxon>
        <taxon>Basidiomycota</taxon>
        <taxon>Agaricomycotina</taxon>
        <taxon>Agaricomycetes</taxon>
        <taxon>Polyporales</taxon>
        <taxon>Polyporaceae</taxon>
        <taxon>Trametes</taxon>
    </lineage>
</organism>
<accession>A0A1M2VJS1</accession>
<keyword evidence="3" id="KW-1185">Reference proteome</keyword>
<name>A0A1M2VJS1_TRAPU</name>
<dbReference type="AlphaFoldDB" id="A0A1M2VJS1"/>
<reference evidence="2 3" key="1">
    <citation type="submission" date="2016-10" db="EMBL/GenBank/DDBJ databases">
        <title>Genome sequence of the basidiomycete white-rot fungus Trametes pubescens.</title>
        <authorList>
            <person name="Makela M.R."/>
            <person name="Granchi Z."/>
            <person name="Peng M."/>
            <person name="De Vries R.P."/>
            <person name="Grigoriev I."/>
            <person name="Riley R."/>
            <person name="Hilden K."/>
        </authorList>
    </citation>
    <scope>NUCLEOTIDE SEQUENCE [LARGE SCALE GENOMIC DNA]</scope>
    <source>
        <strain evidence="2 3">FBCC735</strain>
    </source>
</reference>
<evidence type="ECO:0000256" key="1">
    <source>
        <dbReference type="SAM" id="MobiDB-lite"/>
    </source>
</evidence>
<gene>
    <name evidence="2" type="ORF">TRAPUB_1285</name>
</gene>
<comment type="caution">
    <text evidence="2">The sequence shown here is derived from an EMBL/GenBank/DDBJ whole genome shotgun (WGS) entry which is preliminary data.</text>
</comment>
<dbReference type="STRING" id="154538.A0A1M2VJS1"/>
<protein>
    <submittedName>
        <fullName evidence="2">Uncharacterized protein</fullName>
    </submittedName>
</protein>
<feature type="non-terminal residue" evidence="2">
    <location>
        <position position="1"/>
    </location>
</feature>
<evidence type="ECO:0000313" key="2">
    <source>
        <dbReference type="EMBL" id="OJT07820.1"/>
    </source>
</evidence>
<proteinExistence type="predicted"/>
<feature type="region of interest" description="Disordered" evidence="1">
    <location>
        <begin position="173"/>
        <end position="193"/>
    </location>
</feature>
<evidence type="ECO:0000313" key="3">
    <source>
        <dbReference type="Proteomes" id="UP000184267"/>
    </source>
</evidence>
<dbReference type="OrthoDB" id="2752914at2759"/>
<sequence length="223" mass="24152">SCDALTADGSLISTVPYTQGLVNKHDVNPSALKRLATFSNDSGYVINPARFDPTKVTLSTFGQSANKVLAWKPQSGQPSRAICMTMGFVFTCNVVFPTSFGKQQSQIVKSVLFGPVRAEWERTMAFFGTVFNRSELSVSTFTVSQRYVGVNMRTFPSDPTPALPDVSFIGATPTKGASKQGQKEGAGKMPSVPSRSLLEMRDKTAWNTQDDSKCRILACGMAL</sequence>